<evidence type="ECO:0000313" key="5">
    <source>
        <dbReference type="EMBL" id="PYD41173.1"/>
    </source>
</evidence>
<evidence type="ECO:0000256" key="1">
    <source>
        <dbReference type="ARBA" id="ARBA00004057"/>
    </source>
</evidence>
<organism evidence="5 6">
    <name type="scientific">Serratia plymuthica</name>
    <dbReference type="NCBI Taxonomy" id="82996"/>
    <lineage>
        <taxon>Bacteria</taxon>
        <taxon>Pseudomonadati</taxon>
        <taxon>Pseudomonadota</taxon>
        <taxon>Gammaproteobacteria</taxon>
        <taxon>Enterobacterales</taxon>
        <taxon>Yersiniaceae</taxon>
        <taxon>Serratia</taxon>
    </lineage>
</organism>
<comment type="similarity">
    <text evidence="2">Belongs to the SRA family.</text>
</comment>
<proteinExistence type="inferred from homology"/>
<dbReference type="RefSeq" id="WP_183130026.1">
    <property type="nucleotide sequence ID" value="NZ_PESE01000001.1"/>
</dbReference>
<evidence type="ECO:0000256" key="3">
    <source>
        <dbReference type="ARBA" id="ARBA00018210"/>
    </source>
</evidence>
<comment type="caution">
    <text evidence="5">The sequence shown here is derived from an EMBL/GenBank/DDBJ whole genome shotgun (WGS) entry which is preliminary data.</text>
</comment>
<comment type="function">
    <text evidence="1">Although this protein associates with the 30S subunit of the ribosome it is not considered to be a bona fide ribosomal protein.</text>
</comment>
<dbReference type="InterPro" id="IPR012607">
    <property type="entry name" value="SRA-like"/>
</dbReference>
<evidence type="ECO:0000256" key="4">
    <source>
        <dbReference type="ARBA" id="ARBA00029685"/>
    </source>
</evidence>
<dbReference type="Proteomes" id="UP000248196">
    <property type="component" value="Unassembled WGS sequence"/>
</dbReference>
<dbReference type="NCBIfam" id="NF007473">
    <property type="entry name" value="PRK10057.1"/>
    <property type="match status" value="1"/>
</dbReference>
<sequence>MIKAKSNRKARRLFGMTHWTSNRFRVVFNETPNGGEWQVEKKKK</sequence>
<protein>
    <recommendedName>
        <fullName evidence="3">Stationary-phase-induced ribosome-associated protein</fullName>
    </recommendedName>
    <alternativeName>
        <fullName evidence="4">30S ribosomal protein S22</fullName>
    </alternativeName>
</protein>
<evidence type="ECO:0000256" key="2">
    <source>
        <dbReference type="ARBA" id="ARBA00005929"/>
    </source>
</evidence>
<dbReference type="AlphaFoldDB" id="A0A318PGG9"/>
<dbReference type="GO" id="GO:0006412">
    <property type="term" value="P:translation"/>
    <property type="evidence" value="ECO:0007669"/>
    <property type="project" value="InterPro"/>
</dbReference>
<gene>
    <name evidence="5" type="ORF">CT690_04480</name>
</gene>
<accession>A0A318PGG9</accession>
<name>A0A318PGG9_SERPL</name>
<evidence type="ECO:0000313" key="6">
    <source>
        <dbReference type="Proteomes" id="UP000248196"/>
    </source>
</evidence>
<dbReference type="EMBL" id="PESE01000001">
    <property type="protein sequence ID" value="PYD41173.1"/>
    <property type="molecule type" value="Genomic_DNA"/>
</dbReference>
<reference evidence="5 6" key="1">
    <citation type="submission" date="2017-11" db="EMBL/GenBank/DDBJ databases">
        <title>Genome sequence of the oocydin A producing rhizobacterium Serratia plymuthica 4Rx5.</title>
        <authorList>
            <person name="Matilla M.A."/>
            <person name="Udaondo Z."/>
            <person name="Salmond G.P.C."/>
        </authorList>
    </citation>
    <scope>NUCLEOTIDE SEQUENCE [LARGE SCALE GENOMIC DNA]</scope>
    <source>
        <strain evidence="5 6">4Rx5</strain>
    </source>
</reference>